<keyword evidence="11" id="KW-1185">Reference proteome</keyword>
<keyword evidence="5 8" id="KW-0472">Membrane</keyword>
<evidence type="ECO:0000256" key="4">
    <source>
        <dbReference type="ARBA" id="ARBA00022989"/>
    </source>
</evidence>
<protein>
    <recommendedName>
        <fullName evidence="7">Nuclear envelope membrane protein</fullName>
    </recommendedName>
    <alternativeName>
        <fullName evidence="6">Nuclear rim protein</fullName>
    </alternativeName>
</protein>
<evidence type="ECO:0000256" key="1">
    <source>
        <dbReference type="ARBA" id="ARBA00004473"/>
    </source>
</evidence>
<evidence type="ECO:0000256" key="2">
    <source>
        <dbReference type="ARBA" id="ARBA00010631"/>
    </source>
</evidence>
<comment type="subcellular location">
    <subcellularLocation>
        <location evidence="1">Nucleus inner membrane</location>
        <topology evidence="1">Multi-pass membrane protein</topology>
    </subcellularLocation>
</comment>
<reference evidence="10" key="1">
    <citation type="submission" date="2023-03" db="EMBL/GenBank/DDBJ databases">
        <authorList>
            <person name="Steffen K."/>
            <person name="Cardenas P."/>
        </authorList>
    </citation>
    <scope>NUCLEOTIDE SEQUENCE</scope>
</reference>
<dbReference type="Proteomes" id="UP001174909">
    <property type="component" value="Unassembled WGS sequence"/>
</dbReference>
<gene>
    <name evidence="10" type="ORF">GBAR_LOCUS22227</name>
</gene>
<dbReference type="InterPro" id="IPR009915">
    <property type="entry name" value="NnrU_dom"/>
</dbReference>
<evidence type="ECO:0000256" key="6">
    <source>
        <dbReference type="ARBA" id="ARBA00031700"/>
    </source>
</evidence>
<dbReference type="AlphaFoldDB" id="A0AA35X0Q7"/>
<evidence type="ECO:0000313" key="10">
    <source>
        <dbReference type="EMBL" id="CAI8039864.1"/>
    </source>
</evidence>
<name>A0AA35X0Q7_GEOBA</name>
<sequence length="251" mass="27405">MEKLRAALLVFLGVVSTLMAGGSVLYMGVFYTGAYDGASIHLKLPHHLPALFVGSYPVVNNLLLLAVFFGTHSLLARGWMKKVFSPVLSESLYRQVYFLVSSVTLFLAAYGWSPLPHGVWHVQSPGLRLSFYCLQVCGAAVIVVSFFSLKPLEFCGLQKQINLLLGTSCSGEGGTGDGQLTVSGVYGWARHPMYTGVLIFLWSQPTMLMHFEILGGWKRYPGSNTASHSYDSVGSFVLCSGGHTITYIPYM</sequence>
<evidence type="ECO:0000256" key="7">
    <source>
        <dbReference type="ARBA" id="ARBA00032957"/>
    </source>
</evidence>
<accession>A0AA35X0Q7</accession>
<feature type="domain" description="NnrU" evidence="9">
    <location>
        <begin position="63"/>
        <end position="199"/>
    </location>
</feature>
<evidence type="ECO:0000259" key="9">
    <source>
        <dbReference type="Pfam" id="PF07298"/>
    </source>
</evidence>
<feature type="transmembrane region" description="Helical" evidence="8">
    <location>
        <begin position="7"/>
        <end position="31"/>
    </location>
</feature>
<dbReference type="InterPro" id="IPR033580">
    <property type="entry name" value="Nurim-like"/>
</dbReference>
<dbReference type="PANTHER" id="PTHR31040">
    <property type="entry name" value="NURIM"/>
    <property type="match status" value="1"/>
</dbReference>
<feature type="transmembrane region" description="Helical" evidence="8">
    <location>
        <begin position="129"/>
        <end position="149"/>
    </location>
</feature>
<dbReference type="Gene3D" id="1.20.120.1630">
    <property type="match status" value="1"/>
</dbReference>
<evidence type="ECO:0000256" key="5">
    <source>
        <dbReference type="ARBA" id="ARBA00023136"/>
    </source>
</evidence>
<comment type="caution">
    <text evidence="10">The sequence shown here is derived from an EMBL/GenBank/DDBJ whole genome shotgun (WGS) entry which is preliminary data.</text>
</comment>
<feature type="transmembrane region" description="Helical" evidence="8">
    <location>
        <begin position="51"/>
        <end position="75"/>
    </location>
</feature>
<comment type="similarity">
    <text evidence="2">Belongs to the nurim family.</text>
</comment>
<feature type="transmembrane region" description="Helical" evidence="8">
    <location>
        <begin position="96"/>
        <end position="113"/>
    </location>
</feature>
<dbReference type="EMBL" id="CASHTH010003068">
    <property type="protein sequence ID" value="CAI8039864.1"/>
    <property type="molecule type" value="Genomic_DNA"/>
</dbReference>
<proteinExistence type="inferred from homology"/>
<organism evidence="10 11">
    <name type="scientific">Geodia barretti</name>
    <name type="common">Barrett's horny sponge</name>
    <dbReference type="NCBI Taxonomy" id="519541"/>
    <lineage>
        <taxon>Eukaryota</taxon>
        <taxon>Metazoa</taxon>
        <taxon>Porifera</taxon>
        <taxon>Demospongiae</taxon>
        <taxon>Heteroscleromorpha</taxon>
        <taxon>Tetractinellida</taxon>
        <taxon>Astrophorina</taxon>
        <taxon>Geodiidae</taxon>
        <taxon>Geodia</taxon>
    </lineage>
</organism>
<dbReference type="GO" id="GO:0005637">
    <property type="term" value="C:nuclear inner membrane"/>
    <property type="evidence" value="ECO:0007669"/>
    <property type="project" value="UniProtKB-SubCell"/>
</dbReference>
<dbReference type="Pfam" id="PF07298">
    <property type="entry name" value="NnrU"/>
    <property type="match status" value="1"/>
</dbReference>
<dbReference type="PANTHER" id="PTHR31040:SF1">
    <property type="entry name" value="NURIM"/>
    <property type="match status" value="1"/>
</dbReference>
<keyword evidence="4 8" id="KW-1133">Transmembrane helix</keyword>
<keyword evidence="3 8" id="KW-0812">Transmembrane</keyword>
<evidence type="ECO:0000313" key="11">
    <source>
        <dbReference type="Proteomes" id="UP001174909"/>
    </source>
</evidence>
<evidence type="ECO:0000256" key="3">
    <source>
        <dbReference type="ARBA" id="ARBA00022692"/>
    </source>
</evidence>
<evidence type="ECO:0000256" key="8">
    <source>
        <dbReference type="SAM" id="Phobius"/>
    </source>
</evidence>